<dbReference type="KEGG" id="ovi:T265_11173"/>
<sequence>MKRPRLGQPGSIMVSVLPLGDVVTKREVHLAVNGLYPLQLLDFHKPKKSILRAKGAHKDSSSQENGEDMRNMASFADIRSATSSRHNVLLNSNWMPQNEASVGLRSVDNRRRNVLFLDQVERNNRPSMMMDQPISRSQASSPASSSNAYASYPTSYQPSPLFPKRDMSNCDIELVSRAPLSPAESDNTNDTYTSPRLKRWLRMSSFNQRWKQKYLDFHYSNDTADESENESPGLETLRKYPQVISNSSQSNPARPDSSPGKTNYTGFGTTNPPSGESPVVRRPVRPKIVETQEPSINREFCYPGMESAPDPPPFLVYDGLKTVFPKSLAPSENGSLQVMSRSLQDLSQTETDSTETLRPQEFRKPPTYESTVTSAIHNLRFSPILQPTCDIGISPDSQKASLQVSPSHSTQAPRSFDTPVSPWSSKRGLNNLLFTEPKNSSAMNNSSSSPRRNTTKIVYAPGAIKGDGQIGNATEERECHSPDNFQRSYKPSTIVCTVNRSVSVSRSDPTNRY</sequence>
<gene>
    <name evidence="2" type="ORF">T265_11173</name>
</gene>
<feature type="compositionally biased region" description="Polar residues" evidence="1">
    <location>
        <begin position="395"/>
        <end position="413"/>
    </location>
</feature>
<evidence type="ECO:0000313" key="2">
    <source>
        <dbReference type="EMBL" id="KER20233.1"/>
    </source>
</evidence>
<accession>A0A074YZZ8</accession>
<reference evidence="2 3" key="1">
    <citation type="submission" date="2013-11" db="EMBL/GenBank/DDBJ databases">
        <title>Opisthorchis viverrini - life in the bile duct.</title>
        <authorList>
            <person name="Young N.D."/>
            <person name="Nagarajan N."/>
            <person name="Lin S.J."/>
            <person name="Korhonen P.K."/>
            <person name="Jex A.R."/>
            <person name="Hall R.S."/>
            <person name="Safavi-Hemami H."/>
            <person name="Kaewkong W."/>
            <person name="Bertrand D."/>
            <person name="Gao S."/>
            <person name="Seet Q."/>
            <person name="Wongkham S."/>
            <person name="Teh B.T."/>
            <person name="Wongkham C."/>
            <person name="Intapan P.M."/>
            <person name="Maleewong W."/>
            <person name="Yang X."/>
            <person name="Hu M."/>
            <person name="Wang Z."/>
            <person name="Hofmann A."/>
            <person name="Sternberg P.W."/>
            <person name="Tan P."/>
            <person name="Wang J."/>
            <person name="Gasser R.B."/>
        </authorList>
    </citation>
    <scope>NUCLEOTIDE SEQUENCE [LARGE SCALE GENOMIC DNA]</scope>
</reference>
<feature type="region of interest" description="Disordered" evidence="1">
    <location>
        <begin position="245"/>
        <end position="281"/>
    </location>
</feature>
<feature type="compositionally biased region" description="Polar residues" evidence="1">
    <location>
        <begin position="340"/>
        <end position="357"/>
    </location>
</feature>
<dbReference type="EMBL" id="KL597076">
    <property type="protein sequence ID" value="KER20233.1"/>
    <property type="molecule type" value="Genomic_DNA"/>
</dbReference>
<dbReference type="OrthoDB" id="6241791at2759"/>
<evidence type="ECO:0000313" key="3">
    <source>
        <dbReference type="Proteomes" id="UP000054324"/>
    </source>
</evidence>
<dbReference type="CTD" id="20325341"/>
<keyword evidence="3" id="KW-1185">Reference proteome</keyword>
<organism evidence="2 3">
    <name type="scientific">Opisthorchis viverrini</name>
    <name type="common">Southeast Asian liver fluke</name>
    <dbReference type="NCBI Taxonomy" id="6198"/>
    <lineage>
        <taxon>Eukaryota</taxon>
        <taxon>Metazoa</taxon>
        <taxon>Spiralia</taxon>
        <taxon>Lophotrochozoa</taxon>
        <taxon>Platyhelminthes</taxon>
        <taxon>Trematoda</taxon>
        <taxon>Digenea</taxon>
        <taxon>Opisthorchiida</taxon>
        <taxon>Opisthorchiata</taxon>
        <taxon>Opisthorchiidae</taxon>
        <taxon>Opisthorchis</taxon>
    </lineage>
</organism>
<dbReference type="RefSeq" id="XP_009176026.1">
    <property type="nucleotide sequence ID" value="XM_009177762.1"/>
</dbReference>
<feature type="region of interest" description="Disordered" evidence="1">
    <location>
        <begin position="340"/>
        <end position="369"/>
    </location>
</feature>
<dbReference type="Proteomes" id="UP000054324">
    <property type="component" value="Unassembled WGS sequence"/>
</dbReference>
<protein>
    <submittedName>
        <fullName evidence="2">Uncharacterized protein</fullName>
    </submittedName>
</protein>
<feature type="compositionally biased region" description="Low complexity" evidence="1">
    <location>
        <begin position="133"/>
        <end position="151"/>
    </location>
</feature>
<feature type="region of interest" description="Disordered" evidence="1">
    <location>
        <begin position="123"/>
        <end position="151"/>
    </location>
</feature>
<feature type="region of interest" description="Disordered" evidence="1">
    <location>
        <begin position="390"/>
        <end position="428"/>
    </location>
</feature>
<evidence type="ECO:0000256" key="1">
    <source>
        <dbReference type="SAM" id="MobiDB-lite"/>
    </source>
</evidence>
<name>A0A074YZZ8_OPIVI</name>
<feature type="compositionally biased region" description="Polar residues" evidence="1">
    <location>
        <begin position="259"/>
        <end position="274"/>
    </location>
</feature>
<proteinExistence type="predicted"/>
<dbReference type="AlphaFoldDB" id="A0A074YZZ8"/>
<dbReference type="GeneID" id="20325341"/>